<evidence type="ECO:0000256" key="4">
    <source>
        <dbReference type="ARBA" id="ARBA00023136"/>
    </source>
</evidence>
<accession>A0A1S7U5U8</accession>
<feature type="transmembrane region" description="Helical" evidence="5">
    <location>
        <begin position="268"/>
        <end position="289"/>
    </location>
</feature>
<dbReference type="InterPro" id="IPR052730">
    <property type="entry name" value="Sugar_ABC_transporter"/>
</dbReference>
<feature type="transmembrane region" description="Helical" evidence="5">
    <location>
        <begin position="112"/>
        <end position="135"/>
    </location>
</feature>
<dbReference type="PANTHER" id="PTHR43759">
    <property type="entry name" value="TREHALOSE TRANSPORT SYSTEM PERMEASE PROTEIN SUGA"/>
    <property type="match status" value="1"/>
</dbReference>
<feature type="transmembrane region" description="Helical" evidence="5">
    <location>
        <begin position="208"/>
        <end position="227"/>
    </location>
</feature>
<feature type="transmembrane region" description="Helical" evidence="5">
    <location>
        <begin position="76"/>
        <end position="100"/>
    </location>
</feature>
<feature type="transmembrane region" description="Helical" evidence="5">
    <location>
        <begin position="20"/>
        <end position="44"/>
    </location>
</feature>
<keyword evidence="2 5" id="KW-0812">Transmembrane</keyword>
<sequence length="298" mass="32682">MMTAPMPSRISGPGQTVLSFRWMMAPAVAFVGLMIVFPILYAIWISLRENSLGMDDRFVGLANYLELLSDGEFHNAFILTWVLYGLALAMQMVIGTWLGFTLNRVRSARNLVRTVAVMPFMMPPVVVGMMAIVILDPAVGVANWLLGQVGIGPSLWLADPKWVLLTVATVDTWQWSPLIGLLVLGGLQSLPTKVFEAAEIDGVIGWKRLVHITLPLLAPTLLSAAILRSVDLLRFFDVIYITTRGGPGNASTTLNIYAYQQGFEFSRFGYASAGMITLAAVVMVTVVAFSRLRQAVTW</sequence>
<comment type="caution">
    <text evidence="7">The sequence shown here is derived from an EMBL/GenBank/DDBJ whole genome shotgun (WGS) entry which is preliminary data.</text>
</comment>
<reference evidence="7" key="1">
    <citation type="submission" date="2016-01" db="EMBL/GenBank/DDBJ databases">
        <authorList>
            <person name="Regsiter A."/>
            <person name="william w."/>
        </authorList>
    </citation>
    <scope>NUCLEOTIDE SEQUENCE</scope>
    <source>
        <strain evidence="7">NCPPB 1641</strain>
    </source>
</reference>
<keyword evidence="3 5" id="KW-1133">Transmembrane helix</keyword>
<proteinExistence type="inferred from homology"/>
<gene>
    <name evidence="7" type="ORF">AGR7A_Lc50116</name>
</gene>
<evidence type="ECO:0000259" key="6">
    <source>
        <dbReference type="PROSITE" id="PS50928"/>
    </source>
</evidence>
<evidence type="ECO:0000313" key="7">
    <source>
        <dbReference type="EMBL" id="CVI62274.1"/>
    </source>
</evidence>
<evidence type="ECO:0000256" key="2">
    <source>
        <dbReference type="ARBA" id="ARBA00022692"/>
    </source>
</evidence>
<dbReference type="Pfam" id="PF00528">
    <property type="entry name" value="BPD_transp_1"/>
    <property type="match status" value="1"/>
</dbReference>
<name>A0A1S7U5U8_9HYPH</name>
<feature type="transmembrane region" description="Helical" evidence="5">
    <location>
        <begin position="162"/>
        <end position="187"/>
    </location>
</feature>
<dbReference type="EMBL" id="FCNP01000043">
    <property type="protein sequence ID" value="CVI62274.1"/>
    <property type="molecule type" value="Genomic_DNA"/>
</dbReference>
<dbReference type="GO" id="GO:0005886">
    <property type="term" value="C:plasma membrane"/>
    <property type="evidence" value="ECO:0007669"/>
    <property type="project" value="UniProtKB-SubCell"/>
</dbReference>
<evidence type="ECO:0000256" key="1">
    <source>
        <dbReference type="ARBA" id="ARBA00004651"/>
    </source>
</evidence>
<evidence type="ECO:0000256" key="5">
    <source>
        <dbReference type="RuleBase" id="RU363032"/>
    </source>
</evidence>
<dbReference type="AlphaFoldDB" id="A0A1S7U5U8"/>
<organism evidence="7 8">
    <name type="scientific">Agrobacterium deltaense NCPPB 1641</name>
    <dbReference type="NCBI Taxonomy" id="1183425"/>
    <lineage>
        <taxon>Bacteria</taxon>
        <taxon>Pseudomonadati</taxon>
        <taxon>Pseudomonadota</taxon>
        <taxon>Alphaproteobacteria</taxon>
        <taxon>Hyphomicrobiales</taxon>
        <taxon>Rhizobiaceae</taxon>
        <taxon>Rhizobium/Agrobacterium group</taxon>
        <taxon>Agrobacterium</taxon>
    </lineage>
</organism>
<feature type="domain" description="ABC transmembrane type-1" evidence="6">
    <location>
        <begin position="77"/>
        <end position="289"/>
    </location>
</feature>
<dbReference type="SUPFAM" id="SSF161098">
    <property type="entry name" value="MetI-like"/>
    <property type="match status" value="1"/>
</dbReference>
<evidence type="ECO:0000313" key="8">
    <source>
        <dbReference type="Proteomes" id="UP000192140"/>
    </source>
</evidence>
<dbReference type="InterPro" id="IPR000515">
    <property type="entry name" value="MetI-like"/>
</dbReference>
<comment type="subcellular location">
    <subcellularLocation>
        <location evidence="1 5">Cell membrane</location>
        <topology evidence="1 5">Multi-pass membrane protein</topology>
    </subcellularLocation>
</comment>
<dbReference type="PANTHER" id="PTHR43759:SF1">
    <property type="entry name" value="GLUCOSE IMPORT SYSTEM PERMEASE PROTEIN GLCT"/>
    <property type="match status" value="1"/>
</dbReference>
<dbReference type="InterPro" id="IPR035906">
    <property type="entry name" value="MetI-like_sf"/>
</dbReference>
<comment type="similarity">
    <text evidence="5">Belongs to the binding-protein-dependent transport system permease family.</text>
</comment>
<keyword evidence="5" id="KW-0813">Transport</keyword>
<dbReference type="GO" id="GO:0055085">
    <property type="term" value="P:transmembrane transport"/>
    <property type="evidence" value="ECO:0007669"/>
    <property type="project" value="InterPro"/>
</dbReference>
<dbReference type="Gene3D" id="1.10.3720.10">
    <property type="entry name" value="MetI-like"/>
    <property type="match status" value="1"/>
</dbReference>
<keyword evidence="8" id="KW-1185">Reference proteome</keyword>
<dbReference type="Proteomes" id="UP000192140">
    <property type="component" value="Unassembled WGS sequence"/>
</dbReference>
<protein>
    <submittedName>
        <fullName evidence="7">ABC transporter, membrane spanning protein (Sugar)</fullName>
    </submittedName>
</protein>
<dbReference type="PROSITE" id="PS50928">
    <property type="entry name" value="ABC_TM1"/>
    <property type="match status" value="1"/>
</dbReference>
<evidence type="ECO:0000256" key="3">
    <source>
        <dbReference type="ARBA" id="ARBA00022989"/>
    </source>
</evidence>
<keyword evidence="4 5" id="KW-0472">Membrane</keyword>